<evidence type="ECO:0000313" key="20">
    <source>
        <dbReference type="Proteomes" id="UP000588277"/>
    </source>
</evidence>
<dbReference type="GO" id="GO:0015648">
    <property type="term" value="F:lipid-linked peptidoglycan transporter activity"/>
    <property type="evidence" value="ECO:0007669"/>
    <property type="project" value="TreeGrafter"/>
</dbReference>
<evidence type="ECO:0000256" key="9">
    <source>
        <dbReference type="ARBA" id="ARBA00023136"/>
    </source>
</evidence>
<evidence type="ECO:0000256" key="2">
    <source>
        <dbReference type="ARBA" id="ARBA00004752"/>
    </source>
</evidence>
<dbReference type="PROSITE" id="PS00428">
    <property type="entry name" value="FTSW_RODA_SPOVE"/>
    <property type="match status" value="1"/>
</dbReference>
<keyword evidence="9 18" id="KW-0472">Membrane</keyword>
<reference evidence="19 20" key="1">
    <citation type="submission" date="2020-02" db="EMBL/GenBank/DDBJ databases">
        <title>Characterization of phylogenetic diversity of novel bifidobacterial species isolated in Czech ZOOs.</title>
        <authorList>
            <person name="Lugli G.A."/>
            <person name="Vera N.B."/>
            <person name="Ventura M."/>
        </authorList>
    </citation>
    <scope>NUCLEOTIDE SEQUENCE [LARGE SCALE GENOMIC DNA]</scope>
    <source>
        <strain evidence="19 20">DSM 109958</strain>
    </source>
</reference>
<feature type="transmembrane region" description="Helical" evidence="18">
    <location>
        <begin position="341"/>
        <end position="367"/>
    </location>
</feature>
<dbReference type="RefSeq" id="WP_169275979.1">
    <property type="nucleotide sequence ID" value="NZ_JAAIIH010000012.1"/>
</dbReference>
<comment type="function">
    <text evidence="17">Peptidoglycan polymerase that is essential for cell division.</text>
</comment>
<organism evidence="19 20">
    <name type="scientific">Bifidobacterium moraviense</name>
    <dbReference type="NCBI Taxonomy" id="2675323"/>
    <lineage>
        <taxon>Bacteria</taxon>
        <taxon>Bacillati</taxon>
        <taxon>Actinomycetota</taxon>
        <taxon>Actinomycetes</taxon>
        <taxon>Bifidobacteriales</taxon>
        <taxon>Bifidobacteriaceae</taxon>
        <taxon>Bifidobacterium</taxon>
    </lineage>
</organism>
<feature type="transmembrane region" description="Helical" evidence="18">
    <location>
        <begin position="195"/>
        <end position="211"/>
    </location>
</feature>
<dbReference type="GO" id="GO:0051301">
    <property type="term" value="P:cell division"/>
    <property type="evidence" value="ECO:0007669"/>
    <property type="project" value="UniProtKB-KW"/>
</dbReference>
<feature type="transmembrane region" description="Helical" evidence="18">
    <location>
        <begin position="146"/>
        <end position="163"/>
    </location>
</feature>
<feature type="transmembrane region" description="Helical" evidence="18">
    <location>
        <begin position="36"/>
        <end position="59"/>
    </location>
</feature>
<feature type="transmembrane region" description="Helical" evidence="18">
    <location>
        <begin position="373"/>
        <end position="392"/>
    </location>
</feature>
<keyword evidence="8 18" id="KW-1133">Transmembrane helix</keyword>
<keyword evidence="4" id="KW-0808">Transferase</keyword>
<keyword evidence="6" id="KW-0133">Cell shape</keyword>
<comment type="caution">
    <text evidence="19">The sequence shown here is derived from an EMBL/GenBank/DDBJ whole genome shotgun (WGS) entry which is preliminary data.</text>
</comment>
<evidence type="ECO:0000256" key="6">
    <source>
        <dbReference type="ARBA" id="ARBA00022960"/>
    </source>
</evidence>
<dbReference type="Pfam" id="PF01098">
    <property type="entry name" value="FTSW_RODA_SPOVE"/>
    <property type="match status" value="1"/>
</dbReference>
<evidence type="ECO:0000256" key="5">
    <source>
        <dbReference type="ARBA" id="ARBA00022692"/>
    </source>
</evidence>
<feature type="transmembrane region" description="Helical" evidence="18">
    <location>
        <begin position="104"/>
        <end position="126"/>
    </location>
</feature>
<evidence type="ECO:0000256" key="17">
    <source>
        <dbReference type="ARBA" id="ARBA00049966"/>
    </source>
</evidence>
<evidence type="ECO:0000256" key="16">
    <source>
        <dbReference type="ARBA" id="ARBA00049902"/>
    </source>
</evidence>
<evidence type="ECO:0000256" key="14">
    <source>
        <dbReference type="ARBA" id="ARBA00041418"/>
    </source>
</evidence>
<dbReference type="GO" id="GO:0008955">
    <property type="term" value="F:peptidoglycan glycosyltransferase activity"/>
    <property type="evidence" value="ECO:0007669"/>
    <property type="project" value="UniProtKB-EC"/>
</dbReference>
<dbReference type="GO" id="GO:0008360">
    <property type="term" value="P:regulation of cell shape"/>
    <property type="evidence" value="ECO:0007669"/>
    <property type="project" value="UniProtKB-KW"/>
</dbReference>
<accession>A0A7Y0HZY8</accession>
<feature type="transmembrane region" description="Helical" evidence="18">
    <location>
        <begin position="170"/>
        <end position="189"/>
    </location>
</feature>
<evidence type="ECO:0000256" key="4">
    <source>
        <dbReference type="ARBA" id="ARBA00022679"/>
    </source>
</evidence>
<keyword evidence="19" id="KW-0132">Cell division</keyword>
<dbReference type="EMBL" id="JAAIIH010000012">
    <property type="protein sequence ID" value="NMN00893.1"/>
    <property type="molecule type" value="Genomic_DNA"/>
</dbReference>
<feature type="transmembrane region" description="Helical" evidence="18">
    <location>
        <begin position="218"/>
        <end position="236"/>
    </location>
</feature>
<name>A0A7Y0HZY8_9BIFI</name>
<gene>
    <name evidence="19" type="ORF">G1C96_1474</name>
</gene>
<dbReference type="InterPro" id="IPR001182">
    <property type="entry name" value="FtsW/RodA"/>
</dbReference>
<dbReference type="Proteomes" id="UP000588277">
    <property type="component" value="Unassembled WGS sequence"/>
</dbReference>
<evidence type="ECO:0000256" key="13">
    <source>
        <dbReference type="ARBA" id="ARBA00041185"/>
    </source>
</evidence>
<keyword evidence="7" id="KW-0573">Peptidoglycan synthesis</keyword>
<comment type="similarity">
    <text evidence="12">Belongs to the SEDS family. FtsW subfamily.</text>
</comment>
<evidence type="ECO:0000256" key="7">
    <source>
        <dbReference type="ARBA" id="ARBA00022984"/>
    </source>
</evidence>
<feature type="transmembrane region" description="Helical" evidence="18">
    <location>
        <begin position="307"/>
        <end position="329"/>
    </location>
</feature>
<evidence type="ECO:0000256" key="8">
    <source>
        <dbReference type="ARBA" id="ARBA00022989"/>
    </source>
</evidence>
<evidence type="ECO:0000256" key="11">
    <source>
        <dbReference type="ARBA" id="ARBA00033270"/>
    </source>
</evidence>
<protein>
    <recommendedName>
        <fullName evidence="13">Probable peptidoglycan glycosyltransferase FtsW</fullName>
        <ecNumber evidence="15">2.4.99.28</ecNumber>
    </recommendedName>
    <alternativeName>
        <fullName evidence="14">Cell division protein FtsW</fullName>
    </alternativeName>
    <alternativeName>
        <fullName evidence="11">Cell wall polymerase</fullName>
    </alternativeName>
    <alternativeName>
        <fullName evidence="10">Peptidoglycan polymerase</fullName>
    </alternativeName>
</protein>
<evidence type="ECO:0000313" key="19">
    <source>
        <dbReference type="EMBL" id="NMN00893.1"/>
    </source>
</evidence>
<dbReference type="AlphaFoldDB" id="A0A7Y0HZY8"/>
<evidence type="ECO:0000256" key="15">
    <source>
        <dbReference type="ARBA" id="ARBA00044770"/>
    </source>
</evidence>
<comment type="catalytic activity">
    <reaction evidence="16">
        <text>[GlcNAc-(1-&gt;4)-Mur2Ac(oyl-L-Ala-gamma-D-Glu-L-Lys-D-Ala-D-Ala)](n)-di-trans,octa-cis-undecaprenyl diphosphate + beta-D-GlcNAc-(1-&gt;4)-Mur2Ac(oyl-L-Ala-gamma-D-Glu-L-Lys-D-Ala-D-Ala)-di-trans,octa-cis-undecaprenyl diphosphate = [GlcNAc-(1-&gt;4)-Mur2Ac(oyl-L-Ala-gamma-D-Glu-L-Lys-D-Ala-D-Ala)](n+1)-di-trans,octa-cis-undecaprenyl diphosphate + di-trans,octa-cis-undecaprenyl diphosphate + H(+)</text>
        <dbReference type="Rhea" id="RHEA:23708"/>
        <dbReference type="Rhea" id="RHEA-COMP:9602"/>
        <dbReference type="Rhea" id="RHEA-COMP:9603"/>
        <dbReference type="ChEBI" id="CHEBI:15378"/>
        <dbReference type="ChEBI" id="CHEBI:58405"/>
        <dbReference type="ChEBI" id="CHEBI:60033"/>
        <dbReference type="ChEBI" id="CHEBI:78435"/>
        <dbReference type="EC" id="2.4.99.28"/>
    </reaction>
</comment>
<dbReference type="EC" id="2.4.99.28" evidence="15"/>
<evidence type="ECO:0000256" key="3">
    <source>
        <dbReference type="ARBA" id="ARBA00022676"/>
    </source>
</evidence>
<keyword evidence="20" id="KW-1185">Reference proteome</keyword>
<dbReference type="GO" id="GO:0009252">
    <property type="term" value="P:peptidoglycan biosynthetic process"/>
    <property type="evidence" value="ECO:0007669"/>
    <property type="project" value="UniProtKB-KW"/>
</dbReference>
<sequence length="408" mass="43552">MTRTARSGGAGKTAKTRPVRPSARKYVGWRVLLNPLWCYWGFMASVIVVTVFGLLMVFSSSTVDVISSRKSPWAELRDQAIFCAIGVAFALFTMHVPERLYRRLAIYIVGGAWVLQGLTMTGLGQGAYGNNGWISVGGVSFQPAEFLKLALCVWLPAGMLAAQRKMRTEVWWKAYSGVFLVTFVSFALVMLGKDLGTGMIVALICAFAFLVGGFPLKLLGIFSVVGGAAVLGLFVFGSGNRMSRIMATYGTCSADDAQSVCFQSIHGNFAMGSGGLFGVGLGNSREKWNYLPAAHNDFIFAIIGEELGFVGAALLILGFVVMGWCMVGVALQCKDPYARMVIVCVGAWIVGQALINIAVVLGLLPVMGLPMPFVSAGGSALVMCLGASGVVVQMMRQQGDIRAALVRE</sequence>
<feature type="transmembrane region" description="Helical" evidence="18">
    <location>
        <begin position="79"/>
        <end position="97"/>
    </location>
</feature>
<dbReference type="InterPro" id="IPR018365">
    <property type="entry name" value="Cell_cycle_FtsW-rel_CS"/>
</dbReference>
<keyword evidence="3" id="KW-0328">Glycosyltransferase</keyword>
<evidence type="ECO:0000256" key="1">
    <source>
        <dbReference type="ARBA" id="ARBA00004141"/>
    </source>
</evidence>
<evidence type="ECO:0000256" key="12">
    <source>
        <dbReference type="ARBA" id="ARBA00038053"/>
    </source>
</evidence>
<comment type="subcellular location">
    <subcellularLocation>
        <location evidence="1">Membrane</location>
        <topology evidence="1">Multi-pass membrane protein</topology>
    </subcellularLocation>
</comment>
<dbReference type="GO" id="GO:0032153">
    <property type="term" value="C:cell division site"/>
    <property type="evidence" value="ECO:0007669"/>
    <property type="project" value="TreeGrafter"/>
</dbReference>
<dbReference type="PANTHER" id="PTHR30474">
    <property type="entry name" value="CELL CYCLE PROTEIN"/>
    <property type="match status" value="1"/>
</dbReference>
<keyword evidence="5 18" id="KW-0812">Transmembrane</keyword>
<evidence type="ECO:0000256" key="18">
    <source>
        <dbReference type="SAM" id="Phobius"/>
    </source>
</evidence>
<comment type="pathway">
    <text evidence="2">Cell wall biogenesis; peptidoglycan biosynthesis.</text>
</comment>
<proteinExistence type="inferred from homology"/>
<keyword evidence="19" id="KW-0131">Cell cycle</keyword>
<dbReference type="PANTHER" id="PTHR30474:SF2">
    <property type="entry name" value="PEPTIDOGLYCAN GLYCOSYLTRANSFERASE FTSW-RELATED"/>
    <property type="match status" value="1"/>
</dbReference>
<dbReference type="GO" id="GO:0005886">
    <property type="term" value="C:plasma membrane"/>
    <property type="evidence" value="ECO:0007669"/>
    <property type="project" value="TreeGrafter"/>
</dbReference>
<evidence type="ECO:0000256" key="10">
    <source>
        <dbReference type="ARBA" id="ARBA00032370"/>
    </source>
</evidence>